<dbReference type="InterPro" id="IPR036052">
    <property type="entry name" value="TrpB-like_PALP_sf"/>
</dbReference>
<dbReference type="InterPro" id="IPR001926">
    <property type="entry name" value="TrpB-like_PALP"/>
</dbReference>
<feature type="modified residue" description="N6-(pyridoxal phosphate)lysine" evidence="12">
    <location>
        <position position="107"/>
    </location>
</feature>
<comment type="subunit">
    <text evidence="5 12">Tetramer of two alpha and two beta chains.</text>
</comment>
<evidence type="ECO:0000259" key="13">
    <source>
        <dbReference type="Pfam" id="PF00291"/>
    </source>
</evidence>
<dbReference type="Gene3D" id="3.40.50.1100">
    <property type="match status" value="2"/>
</dbReference>
<dbReference type="NCBIfam" id="TIGR01415">
    <property type="entry name" value="trpB_rel"/>
    <property type="match status" value="1"/>
</dbReference>
<comment type="catalytic activity">
    <reaction evidence="11 12">
        <text>(1S,2R)-1-C-(indol-3-yl)glycerol 3-phosphate + L-serine = D-glyceraldehyde 3-phosphate + L-tryptophan + H2O</text>
        <dbReference type="Rhea" id="RHEA:10532"/>
        <dbReference type="ChEBI" id="CHEBI:15377"/>
        <dbReference type="ChEBI" id="CHEBI:33384"/>
        <dbReference type="ChEBI" id="CHEBI:57912"/>
        <dbReference type="ChEBI" id="CHEBI:58866"/>
        <dbReference type="ChEBI" id="CHEBI:59776"/>
        <dbReference type="EC" id="4.2.1.20"/>
    </reaction>
</comment>
<dbReference type="InterPro" id="IPR023026">
    <property type="entry name" value="Trp_synth_beta/beta-like"/>
</dbReference>
<evidence type="ECO:0000256" key="5">
    <source>
        <dbReference type="ARBA" id="ARBA00011270"/>
    </source>
</evidence>
<dbReference type="GO" id="GO:0005737">
    <property type="term" value="C:cytoplasm"/>
    <property type="evidence" value="ECO:0007669"/>
    <property type="project" value="TreeGrafter"/>
</dbReference>
<comment type="function">
    <text evidence="2 12">The beta subunit is responsible for the synthesis of L-tryptophan from indole and L-serine.</text>
</comment>
<keyword evidence="10 12" id="KW-0456">Lyase</keyword>
<keyword evidence="7 12" id="KW-0822">Tryptophan biosynthesis</keyword>
<evidence type="ECO:0000256" key="1">
    <source>
        <dbReference type="ARBA" id="ARBA00001933"/>
    </source>
</evidence>
<reference evidence="14 16" key="2">
    <citation type="journal article" date="2011" name="Nucleic Acids Res.">
        <title>Insights into the evolution of Archaea and eukaryotic protein modifier systems revealed by the genome of a novel archaeal group.</title>
        <authorList>
            <person name="Nunoura T."/>
            <person name="Takaki Y."/>
            <person name="Kakuta J."/>
            <person name="Nishi S."/>
            <person name="Sugahara J."/>
            <person name="Kazama H."/>
            <person name="Chee G."/>
            <person name="Hattori M."/>
            <person name="Kanai A."/>
            <person name="Atomi H."/>
            <person name="Takai K."/>
            <person name="Takami H."/>
        </authorList>
    </citation>
    <scope>NUCLEOTIDE SEQUENCE [LARGE SCALE GENOMIC DNA]</scope>
</reference>
<dbReference type="HAMAP" id="MF_00133">
    <property type="entry name" value="Trp_synth_beta"/>
    <property type="match status" value="1"/>
</dbReference>
<organism evidence="14 16">
    <name type="scientific">Caldiarchaeum subterraneum</name>
    <dbReference type="NCBI Taxonomy" id="311458"/>
    <lineage>
        <taxon>Archaea</taxon>
        <taxon>Nitrososphaerota</taxon>
        <taxon>Candidatus Caldarchaeales</taxon>
        <taxon>Candidatus Caldarchaeaceae</taxon>
        <taxon>Candidatus Caldarchaeum</taxon>
    </lineage>
</organism>
<evidence type="ECO:0000256" key="10">
    <source>
        <dbReference type="ARBA" id="ARBA00023239"/>
    </source>
</evidence>
<evidence type="ECO:0000313" key="15">
    <source>
        <dbReference type="EMBL" id="BAJ50783.1"/>
    </source>
</evidence>
<dbReference type="GO" id="GO:0004834">
    <property type="term" value="F:tryptophan synthase activity"/>
    <property type="evidence" value="ECO:0007669"/>
    <property type="project" value="UniProtKB-UniRule"/>
</dbReference>
<evidence type="ECO:0000256" key="3">
    <source>
        <dbReference type="ARBA" id="ARBA00004733"/>
    </source>
</evidence>
<dbReference type="InterPro" id="IPR006316">
    <property type="entry name" value="Trp_synth_b-like"/>
</dbReference>
<evidence type="ECO:0000256" key="12">
    <source>
        <dbReference type="HAMAP-Rule" id="MF_00133"/>
    </source>
</evidence>
<evidence type="ECO:0000313" key="14">
    <source>
        <dbReference type="EMBL" id="BAJ47935.1"/>
    </source>
</evidence>
<dbReference type="PANTHER" id="PTHR48077">
    <property type="entry name" value="TRYPTOPHAN SYNTHASE-RELATED"/>
    <property type="match status" value="1"/>
</dbReference>
<dbReference type="PIRSF" id="PIRSF500824">
    <property type="entry name" value="TrpB_prok"/>
    <property type="match status" value="1"/>
</dbReference>
<evidence type="ECO:0000256" key="6">
    <source>
        <dbReference type="ARBA" id="ARBA00022605"/>
    </source>
</evidence>
<dbReference type="GO" id="GO:0030170">
    <property type="term" value="F:pyridoxal phosphate binding"/>
    <property type="evidence" value="ECO:0007669"/>
    <property type="project" value="InterPro"/>
</dbReference>
<evidence type="ECO:0000256" key="4">
    <source>
        <dbReference type="ARBA" id="ARBA00009982"/>
    </source>
</evidence>
<keyword evidence="6 12" id="KW-0028">Amino-acid biosynthesis</keyword>
<dbReference type="AlphaFoldDB" id="E6N6L6"/>
<evidence type="ECO:0000256" key="2">
    <source>
        <dbReference type="ARBA" id="ARBA00002786"/>
    </source>
</evidence>
<dbReference type="EMBL" id="AP011850">
    <property type="protein sequence ID" value="BAJ47935.1"/>
    <property type="molecule type" value="Genomic_DNA"/>
</dbReference>
<evidence type="ECO:0000256" key="9">
    <source>
        <dbReference type="ARBA" id="ARBA00023141"/>
    </source>
</evidence>
<dbReference type="InterPro" id="IPR006654">
    <property type="entry name" value="Trp_synth_beta"/>
</dbReference>
<dbReference type="GO" id="GO:0052684">
    <property type="term" value="F:L-serine hydro-lyase (adding indole, L-tryptophan-forming) activity"/>
    <property type="evidence" value="ECO:0007669"/>
    <property type="project" value="TreeGrafter"/>
</dbReference>
<dbReference type="Proteomes" id="UP000008120">
    <property type="component" value="Chromosome"/>
</dbReference>
<evidence type="ECO:0000256" key="11">
    <source>
        <dbReference type="ARBA" id="ARBA00049047"/>
    </source>
</evidence>
<dbReference type="STRING" id="311458.CSUB_C0928"/>
<reference evidence="14 16" key="1">
    <citation type="journal article" date="2005" name="Environ. Microbiol.">
        <title>Genetic and functional properties of uncultivated thermophilic crenarchaeotes from a subsurface gold mine as revealed by analysis of genome fragments.</title>
        <authorList>
            <person name="Nunoura T."/>
            <person name="Hirayama H."/>
            <person name="Takami H."/>
            <person name="Oida H."/>
            <person name="Nishi S."/>
            <person name="Shimamura S."/>
            <person name="Suzuki Y."/>
            <person name="Inagaki F."/>
            <person name="Takai K."/>
            <person name="Nealson K.H."/>
            <person name="Horikoshi K."/>
        </authorList>
    </citation>
    <scope>NUCLEOTIDE SEQUENCE [LARGE SCALE GENOMIC DNA]</scope>
</reference>
<dbReference type="Pfam" id="PF00291">
    <property type="entry name" value="PALP"/>
    <property type="match status" value="1"/>
</dbReference>
<dbReference type="CDD" id="cd06446">
    <property type="entry name" value="Trp-synth_B"/>
    <property type="match status" value="1"/>
</dbReference>
<comment type="pathway">
    <text evidence="3 12">Amino-acid biosynthesis; L-tryptophan biosynthesis; L-tryptophan from chorismate: step 5/5.</text>
</comment>
<dbReference type="PANTHER" id="PTHR48077:SF6">
    <property type="entry name" value="TRYPTOPHAN SYNTHASE"/>
    <property type="match status" value="1"/>
</dbReference>
<dbReference type="PROSITE" id="PS00168">
    <property type="entry name" value="TRP_SYNTHASE_BETA"/>
    <property type="match status" value="1"/>
</dbReference>
<keyword evidence="8 12" id="KW-0663">Pyridoxal phosphate</keyword>
<name>E6N6L6_CALS0</name>
<dbReference type="SUPFAM" id="SSF53686">
    <property type="entry name" value="Tryptophan synthase beta subunit-like PLP-dependent enzymes"/>
    <property type="match status" value="1"/>
</dbReference>
<evidence type="ECO:0000256" key="8">
    <source>
        <dbReference type="ARBA" id="ARBA00022898"/>
    </source>
</evidence>
<proteinExistence type="inferred from homology"/>
<dbReference type="InterPro" id="IPR006653">
    <property type="entry name" value="Trp_synth_b_CS"/>
</dbReference>
<dbReference type="EC" id="4.2.1.20" evidence="12"/>
<dbReference type="EMBL" id="BA000048">
    <property type="protein sequence ID" value="BAJ50783.1"/>
    <property type="molecule type" value="Genomic_DNA"/>
</dbReference>
<sequence>MSGSAGLVDSWYNILPDLPRPVPPPIDPFEDEWSHVELLNRIFPSVLLDQEFTAERYIEVPDEVKRIYASIGRPTPLRQAVNLEKMLSTPARIYFKREDLSPTGSHKTNTAVAQAYYAKSEGVRELVTETGAGQWGSSLALACSLYGIKCKVFMTRSSYEHKPYRRVLMQMLGAEVIPSPSSVTETGRRVLSSNPNHVGSLGVAISEALEVVLKSPESRYAIGSVMNFVMIHQSVIGLEAIWQLEEIGVTPDIVIGCVGGGSNFCGLTFPMIGLKSRGEGYRETRFIAVESLAAPKLTRGEYRYDYPDTACILPLMKMYSIGKDYVPPPIHAAGLRYHAAAPTLSLLVKEGLVEPRAYGQDEVLEAAMMFAKAEGIVVAPETAHAVKCVIDEAIKCRETGEKLNILFCLSGHGLLDLSSYEGITA</sequence>
<protein>
    <recommendedName>
        <fullName evidence="12">Tryptophan synthase beta chain</fullName>
        <ecNumber evidence="12">4.2.1.20</ecNumber>
    </recommendedName>
</protein>
<keyword evidence="9 12" id="KW-0057">Aromatic amino acid biosynthesis</keyword>
<evidence type="ECO:0000313" key="16">
    <source>
        <dbReference type="Proteomes" id="UP000008120"/>
    </source>
</evidence>
<accession>E6N6L6</accession>
<feature type="domain" description="Tryptophan synthase beta chain-like PALP" evidence="13">
    <location>
        <begin position="72"/>
        <end position="411"/>
    </location>
</feature>
<gene>
    <name evidence="12" type="primary">trpB</name>
    <name evidence="15" type="ORF">CSUB_C0928</name>
    <name evidence="14" type="ORF">HGMM_F02G05C01</name>
</gene>
<dbReference type="NCBIfam" id="NF009057">
    <property type="entry name" value="PRK12391.1"/>
    <property type="match status" value="1"/>
</dbReference>
<evidence type="ECO:0000256" key="7">
    <source>
        <dbReference type="ARBA" id="ARBA00022822"/>
    </source>
</evidence>
<comment type="cofactor">
    <cofactor evidence="1 12">
        <name>pyridoxal 5'-phosphate</name>
        <dbReference type="ChEBI" id="CHEBI:597326"/>
    </cofactor>
</comment>
<dbReference type="UniPathway" id="UPA00035">
    <property type="reaction ID" value="UER00044"/>
</dbReference>
<dbReference type="PIRSF" id="PIRSF001413">
    <property type="entry name" value="Trp_syn_beta"/>
    <property type="match status" value="1"/>
</dbReference>
<dbReference type="KEGG" id="csu:CSUB_C0928"/>
<comment type="similarity">
    <text evidence="4 12">Belongs to the TrpB family.</text>
</comment>